<gene>
    <name evidence="2" type="ORF">LAZ67_8000496</name>
</gene>
<protein>
    <recommendedName>
        <fullName evidence="4">Heme-binding protein 2</fullName>
    </recommendedName>
</protein>
<evidence type="ECO:0000256" key="1">
    <source>
        <dbReference type="ARBA" id="ARBA00009817"/>
    </source>
</evidence>
<dbReference type="InterPro" id="IPR011256">
    <property type="entry name" value="Reg_factor_effector_dom_sf"/>
</dbReference>
<dbReference type="SUPFAM" id="SSF55136">
    <property type="entry name" value="Probable bacterial effector-binding domain"/>
    <property type="match status" value="1"/>
</dbReference>
<reference evidence="2 3" key="1">
    <citation type="submission" date="2022-01" db="EMBL/GenBank/DDBJ databases">
        <title>A chromosomal length assembly of Cordylochernes scorpioides.</title>
        <authorList>
            <person name="Zeh D."/>
            <person name="Zeh J."/>
        </authorList>
    </citation>
    <scope>NUCLEOTIDE SEQUENCE [LARGE SCALE GENOMIC DNA]</scope>
    <source>
        <strain evidence="2">IN4F17</strain>
        <tissue evidence="2">Whole Body</tissue>
    </source>
</reference>
<dbReference type="EMBL" id="CP092870">
    <property type="protein sequence ID" value="UYV70756.1"/>
    <property type="molecule type" value="Genomic_DNA"/>
</dbReference>
<dbReference type="Proteomes" id="UP001235939">
    <property type="component" value="Chromosome 08"/>
</dbReference>
<dbReference type="PANTHER" id="PTHR11220:SF1">
    <property type="entry name" value="HEME-BINDING PROTEIN 2"/>
    <property type="match status" value="1"/>
</dbReference>
<evidence type="ECO:0000313" key="3">
    <source>
        <dbReference type="Proteomes" id="UP001235939"/>
    </source>
</evidence>
<dbReference type="InterPro" id="IPR006917">
    <property type="entry name" value="SOUL_heme-bd"/>
</dbReference>
<dbReference type="PANTHER" id="PTHR11220">
    <property type="entry name" value="HEME-BINDING PROTEIN-RELATED"/>
    <property type="match status" value="1"/>
</dbReference>
<sequence length="185" mass="21317">MIIMDYEERQYPAATWISTSAEGPSLTEASQEMYRRLFSYTQGNNLNGIVLNATTPVRMRIIPCRGATCPSMFIMSFLIPAELGEGAPYPTDGALYIEREPALRYVIKMWDSRSFGGRPTETDWLEQAHQLAELVRKDMYVEKSFYYTVWYDPPFQLFNRLNEIWMVKNIESGKPANTTEGTKRA</sequence>
<evidence type="ECO:0000313" key="2">
    <source>
        <dbReference type="EMBL" id="UYV70756.1"/>
    </source>
</evidence>
<comment type="similarity">
    <text evidence="1">Belongs to the HEBP family.</text>
</comment>
<evidence type="ECO:0008006" key="4">
    <source>
        <dbReference type="Google" id="ProtNLM"/>
    </source>
</evidence>
<dbReference type="Pfam" id="PF04832">
    <property type="entry name" value="SOUL"/>
    <property type="match status" value="1"/>
</dbReference>
<name>A0ABY6KRE9_9ARAC</name>
<accession>A0ABY6KRE9</accession>
<keyword evidence="3" id="KW-1185">Reference proteome</keyword>
<proteinExistence type="inferred from homology"/>
<organism evidence="2 3">
    <name type="scientific">Cordylochernes scorpioides</name>
    <dbReference type="NCBI Taxonomy" id="51811"/>
    <lineage>
        <taxon>Eukaryota</taxon>
        <taxon>Metazoa</taxon>
        <taxon>Ecdysozoa</taxon>
        <taxon>Arthropoda</taxon>
        <taxon>Chelicerata</taxon>
        <taxon>Arachnida</taxon>
        <taxon>Pseudoscorpiones</taxon>
        <taxon>Cheliferoidea</taxon>
        <taxon>Chernetidae</taxon>
        <taxon>Cordylochernes</taxon>
    </lineage>
</organism>
<dbReference type="Gene3D" id="3.20.80.10">
    <property type="entry name" value="Regulatory factor, effector binding domain"/>
    <property type="match status" value="1"/>
</dbReference>